<dbReference type="OrthoDB" id="9795828at2"/>
<protein>
    <recommendedName>
        <fullName evidence="3">histidine kinase</fullName>
        <ecNumber evidence="3">2.7.13.3</ecNumber>
    </recommendedName>
</protein>
<feature type="transmembrane region" description="Helical" evidence="11">
    <location>
        <begin position="7"/>
        <end position="27"/>
    </location>
</feature>
<evidence type="ECO:0000256" key="1">
    <source>
        <dbReference type="ARBA" id="ARBA00000085"/>
    </source>
</evidence>
<keyword evidence="4" id="KW-1003">Cell membrane</keyword>
<evidence type="ECO:0000256" key="5">
    <source>
        <dbReference type="ARBA" id="ARBA00022679"/>
    </source>
</evidence>
<dbReference type="GO" id="GO:0046983">
    <property type="term" value="F:protein dimerization activity"/>
    <property type="evidence" value="ECO:0007669"/>
    <property type="project" value="InterPro"/>
</dbReference>
<keyword evidence="8 11" id="KW-1133">Transmembrane helix</keyword>
<dbReference type="AlphaFoldDB" id="A0A5N1GL22"/>
<evidence type="ECO:0000259" key="12">
    <source>
        <dbReference type="PROSITE" id="PS50109"/>
    </source>
</evidence>
<evidence type="ECO:0000256" key="7">
    <source>
        <dbReference type="ARBA" id="ARBA00022777"/>
    </source>
</evidence>
<sequence length="349" mass="40348">MKWRRLFSIFIACLIFAYALFALILYFCLELGWLTPIQWTWQDLPASLVFLLLPACLAFVLSLCLYGLIFRDEDLLLYYLNQLSQGHIHQLDRLNLKENLYLSPDLLASLDRLKAYNQAERLQQQNLHLQLDQASIGKTEAEIIQAERQRVARELHDSVSQELFAMTMLLATLDQVSEQTAGPEADLRQKIAQLAQNAQNELRALLLHLRPIALENRSLAQGIQHLFAELEGKLAIRFVRRFDVGDLDKEIENNLFRIVQELLSNSLRHAQASEIECQLFTRQDRLYLIFRDNGRGFKQEPGQRAGYGLQHIRERVDQLAGDLQIISQEGQGTQVRIQIALDQDRERKT</sequence>
<feature type="transmembrane region" description="Helical" evidence="11">
    <location>
        <begin position="47"/>
        <end position="69"/>
    </location>
</feature>
<accession>A0A5N1GL22</accession>
<dbReference type="RefSeq" id="WP_070430405.1">
    <property type="nucleotide sequence ID" value="NZ_VYWO01000001.1"/>
</dbReference>
<keyword evidence="7 13" id="KW-0418">Kinase</keyword>
<dbReference type="InterPro" id="IPR005467">
    <property type="entry name" value="His_kinase_dom"/>
</dbReference>
<dbReference type="PANTHER" id="PTHR24421:SF37">
    <property type="entry name" value="SENSOR HISTIDINE KINASE NARS"/>
    <property type="match status" value="1"/>
</dbReference>
<dbReference type="PANTHER" id="PTHR24421">
    <property type="entry name" value="NITRATE/NITRITE SENSOR PROTEIN NARX-RELATED"/>
    <property type="match status" value="1"/>
</dbReference>
<evidence type="ECO:0000313" key="14">
    <source>
        <dbReference type="Proteomes" id="UP000327148"/>
    </source>
</evidence>
<dbReference type="Gene3D" id="1.20.5.1930">
    <property type="match status" value="1"/>
</dbReference>
<comment type="caution">
    <text evidence="13">The sequence shown here is derived from an EMBL/GenBank/DDBJ whole genome shotgun (WGS) entry which is preliminary data.</text>
</comment>
<gene>
    <name evidence="13" type="ORF">F6I03_00315</name>
</gene>
<dbReference type="EMBL" id="VYWO01000001">
    <property type="protein sequence ID" value="KAA9301687.1"/>
    <property type="molecule type" value="Genomic_DNA"/>
</dbReference>
<keyword evidence="5" id="KW-0808">Transferase</keyword>
<keyword evidence="6 11" id="KW-0812">Transmembrane</keyword>
<evidence type="ECO:0000256" key="11">
    <source>
        <dbReference type="SAM" id="Phobius"/>
    </source>
</evidence>
<evidence type="ECO:0000256" key="3">
    <source>
        <dbReference type="ARBA" id="ARBA00012438"/>
    </source>
</evidence>
<dbReference type="InterPro" id="IPR003594">
    <property type="entry name" value="HATPase_dom"/>
</dbReference>
<dbReference type="InterPro" id="IPR011712">
    <property type="entry name" value="Sig_transdc_His_kin_sub3_dim/P"/>
</dbReference>
<keyword evidence="9" id="KW-0902">Two-component regulatory system</keyword>
<evidence type="ECO:0000256" key="2">
    <source>
        <dbReference type="ARBA" id="ARBA00004651"/>
    </source>
</evidence>
<organism evidence="13 14">
    <name type="scientific">Aerococcus sanguinicola</name>
    <dbReference type="NCBI Taxonomy" id="119206"/>
    <lineage>
        <taxon>Bacteria</taxon>
        <taxon>Bacillati</taxon>
        <taxon>Bacillota</taxon>
        <taxon>Bacilli</taxon>
        <taxon>Lactobacillales</taxon>
        <taxon>Aerococcaceae</taxon>
        <taxon>Aerococcus</taxon>
    </lineage>
</organism>
<proteinExistence type="predicted"/>
<evidence type="ECO:0000256" key="6">
    <source>
        <dbReference type="ARBA" id="ARBA00022692"/>
    </source>
</evidence>
<dbReference type="STRING" id="119206.AWM72_00715"/>
<dbReference type="EC" id="2.7.13.3" evidence="3"/>
<evidence type="ECO:0000256" key="9">
    <source>
        <dbReference type="ARBA" id="ARBA00023012"/>
    </source>
</evidence>
<dbReference type="SUPFAM" id="SSF55874">
    <property type="entry name" value="ATPase domain of HSP90 chaperone/DNA topoisomerase II/histidine kinase"/>
    <property type="match status" value="1"/>
</dbReference>
<dbReference type="Pfam" id="PF02518">
    <property type="entry name" value="HATPase_c"/>
    <property type="match status" value="1"/>
</dbReference>
<dbReference type="CDD" id="cd16917">
    <property type="entry name" value="HATPase_UhpB-NarQ-NarX-like"/>
    <property type="match status" value="1"/>
</dbReference>
<reference evidence="13 14" key="1">
    <citation type="submission" date="2019-09" db="EMBL/GenBank/DDBJ databases">
        <title>Draft genome sequence assemblies of isolates from the urinary tract.</title>
        <authorList>
            <person name="Mores C.R."/>
            <person name="Putonti C."/>
            <person name="Wolfe A.J."/>
        </authorList>
    </citation>
    <scope>NUCLEOTIDE SEQUENCE [LARGE SCALE GENOMIC DNA]</scope>
    <source>
        <strain evidence="13 14">UMB623</strain>
    </source>
</reference>
<evidence type="ECO:0000256" key="10">
    <source>
        <dbReference type="ARBA" id="ARBA00023136"/>
    </source>
</evidence>
<comment type="subcellular location">
    <subcellularLocation>
        <location evidence="2">Cell membrane</location>
        <topology evidence="2">Multi-pass membrane protein</topology>
    </subcellularLocation>
</comment>
<feature type="domain" description="Histidine kinase" evidence="12">
    <location>
        <begin position="255"/>
        <end position="343"/>
    </location>
</feature>
<dbReference type="GO" id="GO:0000155">
    <property type="term" value="F:phosphorelay sensor kinase activity"/>
    <property type="evidence" value="ECO:0007669"/>
    <property type="project" value="InterPro"/>
</dbReference>
<evidence type="ECO:0000313" key="13">
    <source>
        <dbReference type="EMBL" id="KAA9301687.1"/>
    </source>
</evidence>
<evidence type="ECO:0000256" key="4">
    <source>
        <dbReference type="ARBA" id="ARBA00022475"/>
    </source>
</evidence>
<comment type="catalytic activity">
    <reaction evidence="1">
        <text>ATP + protein L-histidine = ADP + protein N-phospho-L-histidine.</text>
        <dbReference type="EC" id="2.7.13.3"/>
    </reaction>
</comment>
<dbReference type="InterPro" id="IPR036890">
    <property type="entry name" value="HATPase_C_sf"/>
</dbReference>
<evidence type="ECO:0000256" key="8">
    <source>
        <dbReference type="ARBA" id="ARBA00022989"/>
    </source>
</evidence>
<dbReference type="PROSITE" id="PS50109">
    <property type="entry name" value="HIS_KIN"/>
    <property type="match status" value="1"/>
</dbReference>
<keyword evidence="10 11" id="KW-0472">Membrane</keyword>
<dbReference type="GO" id="GO:0005886">
    <property type="term" value="C:plasma membrane"/>
    <property type="evidence" value="ECO:0007669"/>
    <property type="project" value="UniProtKB-SubCell"/>
</dbReference>
<dbReference type="Proteomes" id="UP000327148">
    <property type="component" value="Unassembled WGS sequence"/>
</dbReference>
<dbReference type="SMART" id="SM00387">
    <property type="entry name" value="HATPase_c"/>
    <property type="match status" value="1"/>
</dbReference>
<dbReference type="Pfam" id="PF07730">
    <property type="entry name" value="HisKA_3"/>
    <property type="match status" value="1"/>
</dbReference>
<dbReference type="InterPro" id="IPR050482">
    <property type="entry name" value="Sensor_HK_TwoCompSys"/>
</dbReference>
<name>A0A5N1GL22_9LACT</name>
<dbReference type="Gene3D" id="3.30.565.10">
    <property type="entry name" value="Histidine kinase-like ATPase, C-terminal domain"/>
    <property type="match status" value="1"/>
</dbReference>